<evidence type="ECO:0000256" key="2">
    <source>
        <dbReference type="ARBA" id="ARBA00007532"/>
    </source>
</evidence>
<evidence type="ECO:0000256" key="1">
    <source>
        <dbReference type="ARBA" id="ARBA00001974"/>
    </source>
</evidence>
<keyword evidence="7" id="KW-1015">Disulfide bond</keyword>
<evidence type="ECO:0000256" key="6">
    <source>
        <dbReference type="ARBA" id="ARBA00023027"/>
    </source>
</evidence>
<dbReference type="PROSITE" id="PS00076">
    <property type="entry name" value="PYRIDINE_REDOX_1"/>
    <property type="match status" value="1"/>
</dbReference>
<feature type="domain" description="FAD/NAD(P)-binding" evidence="10">
    <location>
        <begin position="4"/>
        <end position="320"/>
    </location>
</feature>
<evidence type="ECO:0000313" key="11">
    <source>
        <dbReference type="EMBL" id="KKN97019.1"/>
    </source>
</evidence>
<dbReference type="PRINTS" id="PR00368">
    <property type="entry name" value="FADPNR"/>
</dbReference>
<gene>
    <name evidence="11" type="ORF">LCGC14_0162700</name>
</gene>
<dbReference type="PANTHER" id="PTHR22912">
    <property type="entry name" value="DISULFIDE OXIDOREDUCTASE"/>
    <property type="match status" value="1"/>
</dbReference>
<dbReference type="GO" id="GO:0050660">
    <property type="term" value="F:flavin adenine dinucleotide binding"/>
    <property type="evidence" value="ECO:0007669"/>
    <property type="project" value="InterPro"/>
</dbReference>
<evidence type="ECO:0000256" key="4">
    <source>
        <dbReference type="ARBA" id="ARBA00022827"/>
    </source>
</evidence>
<reference evidence="11" key="1">
    <citation type="journal article" date="2015" name="Nature">
        <title>Complex archaea that bridge the gap between prokaryotes and eukaryotes.</title>
        <authorList>
            <person name="Spang A."/>
            <person name="Saw J.H."/>
            <person name="Jorgensen S.L."/>
            <person name="Zaremba-Niedzwiedzka K."/>
            <person name="Martijn J."/>
            <person name="Lind A.E."/>
            <person name="van Eijk R."/>
            <person name="Schleper C."/>
            <person name="Guy L."/>
            <person name="Ettema T.J."/>
        </authorList>
    </citation>
    <scope>NUCLEOTIDE SEQUENCE</scope>
</reference>
<dbReference type="EMBL" id="LAZR01000061">
    <property type="protein sequence ID" value="KKN97019.1"/>
    <property type="molecule type" value="Genomic_DNA"/>
</dbReference>
<dbReference type="InterPro" id="IPR004099">
    <property type="entry name" value="Pyr_nucl-diS_OxRdtase_dimer"/>
</dbReference>
<dbReference type="Pfam" id="PF02852">
    <property type="entry name" value="Pyr_redox_dim"/>
    <property type="match status" value="1"/>
</dbReference>
<dbReference type="PRINTS" id="PR00411">
    <property type="entry name" value="PNDRDTASEI"/>
</dbReference>
<name>A0A0F9UZ43_9ZZZZ</name>
<organism evidence="11">
    <name type="scientific">marine sediment metagenome</name>
    <dbReference type="NCBI Taxonomy" id="412755"/>
    <lineage>
        <taxon>unclassified sequences</taxon>
        <taxon>metagenomes</taxon>
        <taxon>ecological metagenomes</taxon>
    </lineage>
</organism>
<protein>
    <recommendedName>
        <fullName evidence="12">Dihydrolipoyl dehydrogenase</fullName>
    </recommendedName>
</protein>
<proteinExistence type="inferred from homology"/>
<dbReference type="Gene3D" id="3.50.50.60">
    <property type="entry name" value="FAD/NAD(P)-binding domain"/>
    <property type="match status" value="2"/>
</dbReference>
<keyword evidence="5" id="KW-0560">Oxidoreductase</keyword>
<keyword evidence="6" id="KW-0520">NAD</keyword>
<dbReference type="InterPro" id="IPR012999">
    <property type="entry name" value="Pyr_OxRdtase_I_AS"/>
</dbReference>
<dbReference type="PANTHER" id="PTHR22912:SF151">
    <property type="entry name" value="DIHYDROLIPOYL DEHYDROGENASE, MITOCHONDRIAL"/>
    <property type="match status" value="1"/>
</dbReference>
<keyword evidence="3" id="KW-0285">Flavoprotein</keyword>
<evidence type="ECO:0000256" key="5">
    <source>
        <dbReference type="ARBA" id="ARBA00023002"/>
    </source>
</evidence>
<dbReference type="InterPro" id="IPR001100">
    <property type="entry name" value="Pyr_nuc-diS_OxRdtase"/>
</dbReference>
<accession>A0A0F9UZ43</accession>
<evidence type="ECO:0000256" key="7">
    <source>
        <dbReference type="ARBA" id="ARBA00023157"/>
    </source>
</evidence>
<dbReference type="NCBIfam" id="TIGR01350">
    <property type="entry name" value="lipoamide_DH"/>
    <property type="match status" value="1"/>
</dbReference>
<dbReference type="GO" id="GO:0005737">
    <property type="term" value="C:cytoplasm"/>
    <property type="evidence" value="ECO:0007669"/>
    <property type="project" value="UniProtKB-ARBA"/>
</dbReference>
<dbReference type="InterPro" id="IPR050151">
    <property type="entry name" value="Class-I_Pyr_Nuc-Dis_Oxidored"/>
</dbReference>
<comment type="cofactor">
    <cofactor evidence="1">
        <name>FAD</name>
        <dbReference type="ChEBI" id="CHEBI:57692"/>
    </cofactor>
</comment>
<dbReference type="AlphaFoldDB" id="A0A0F9UZ43"/>
<feature type="domain" description="Pyridine nucleotide-disulphide oxidoreductase dimerisation" evidence="9">
    <location>
        <begin position="339"/>
        <end position="448"/>
    </location>
</feature>
<dbReference type="GO" id="GO:0006103">
    <property type="term" value="P:2-oxoglutarate metabolic process"/>
    <property type="evidence" value="ECO:0007669"/>
    <property type="project" value="TreeGrafter"/>
</dbReference>
<evidence type="ECO:0008006" key="12">
    <source>
        <dbReference type="Google" id="ProtNLM"/>
    </source>
</evidence>
<dbReference type="SUPFAM" id="SSF55424">
    <property type="entry name" value="FAD/NAD-linked reductases, dimerisation (C-terminal) domain"/>
    <property type="match status" value="1"/>
</dbReference>
<dbReference type="FunFam" id="3.30.390.30:FF:000001">
    <property type="entry name" value="Dihydrolipoyl dehydrogenase"/>
    <property type="match status" value="1"/>
</dbReference>
<evidence type="ECO:0000259" key="10">
    <source>
        <dbReference type="Pfam" id="PF07992"/>
    </source>
</evidence>
<dbReference type="InterPro" id="IPR006258">
    <property type="entry name" value="Lipoamide_DH"/>
</dbReference>
<evidence type="ECO:0000256" key="3">
    <source>
        <dbReference type="ARBA" id="ARBA00022630"/>
    </source>
</evidence>
<evidence type="ECO:0000256" key="8">
    <source>
        <dbReference type="ARBA" id="ARBA00023284"/>
    </source>
</evidence>
<dbReference type="GO" id="GO:0004148">
    <property type="term" value="F:dihydrolipoyl dehydrogenase (NADH) activity"/>
    <property type="evidence" value="ECO:0007669"/>
    <property type="project" value="InterPro"/>
</dbReference>
<dbReference type="PIRSF" id="PIRSF000350">
    <property type="entry name" value="Mercury_reductase_MerA"/>
    <property type="match status" value="1"/>
</dbReference>
<dbReference type="InterPro" id="IPR016156">
    <property type="entry name" value="FAD/NAD-linked_Rdtase_dimer_sf"/>
</dbReference>
<keyword evidence="4" id="KW-0274">FAD</keyword>
<dbReference type="SUPFAM" id="SSF51905">
    <property type="entry name" value="FAD/NAD(P)-binding domain"/>
    <property type="match status" value="1"/>
</dbReference>
<keyword evidence="8" id="KW-0676">Redox-active center</keyword>
<evidence type="ECO:0000259" key="9">
    <source>
        <dbReference type="Pfam" id="PF02852"/>
    </source>
</evidence>
<dbReference type="InterPro" id="IPR023753">
    <property type="entry name" value="FAD/NAD-binding_dom"/>
</dbReference>
<sequence length="460" mass="47899">MRSYDIAILGGGPGGYTAALRAAQRGASVCLIERDALGGTCLNVGCIPTKAMLHVSDLAYRAGNASAMGLAAGQIAFDAETFAARTARTVTALRKGVASLLKARKVDVIKGAGRLTAPTAIEVALDKGPETVTAKSVIIATGSRPARPGFAPWDSDRVMTTDEATTTDELPASILIVGGGVIGCEFATFYAELGVKTVLVEMLDGLLGGLDADAVKVVTASLTARGVHIRTDATVQTMSADTTAVTTELSIDQTVITHAALIAVGRQPNTEELGLDEFGAVMTDGVISVDDRCRTSIDHLYAIGDVACAKQYAHVASRMGIVAADAATGHDTTDDLSVVPECVYTHPEVAFVGMSELEASDEFDDVKVARFPLQASGMAQAYGETDGLVKLIARQSNGRVLGALVIGPHATDTIHEVAVAMRHALTVGQLAETIHAHPTFAETIHEAAEAWTGLPIHMLR</sequence>
<comment type="caution">
    <text evidence="11">The sequence shown here is derived from an EMBL/GenBank/DDBJ whole genome shotgun (WGS) entry which is preliminary data.</text>
</comment>
<comment type="similarity">
    <text evidence="2">Belongs to the class-I pyridine nucleotide-disulfide oxidoreductase family.</text>
</comment>
<dbReference type="InterPro" id="IPR036188">
    <property type="entry name" value="FAD/NAD-bd_sf"/>
</dbReference>
<dbReference type="Gene3D" id="3.30.390.30">
    <property type="match status" value="1"/>
</dbReference>
<dbReference type="Pfam" id="PF07992">
    <property type="entry name" value="Pyr_redox_2"/>
    <property type="match status" value="1"/>
</dbReference>